<dbReference type="Proteomes" id="UP000609651">
    <property type="component" value="Unassembled WGS sequence"/>
</dbReference>
<dbReference type="EMBL" id="WTPX01000177">
    <property type="protein sequence ID" value="NNJ27643.1"/>
    <property type="molecule type" value="Genomic_DNA"/>
</dbReference>
<organism evidence="1 2">
    <name type="scientific">Alienimonas chondri</name>
    <dbReference type="NCBI Taxonomy" id="2681879"/>
    <lineage>
        <taxon>Bacteria</taxon>
        <taxon>Pseudomonadati</taxon>
        <taxon>Planctomycetota</taxon>
        <taxon>Planctomycetia</taxon>
        <taxon>Planctomycetales</taxon>
        <taxon>Planctomycetaceae</taxon>
        <taxon>Alienimonas</taxon>
    </lineage>
</organism>
<dbReference type="SUPFAM" id="SSF55961">
    <property type="entry name" value="Bet v1-like"/>
    <property type="match status" value="1"/>
</dbReference>
<reference evidence="1 2" key="1">
    <citation type="journal article" date="2020" name="Syst. Appl. Microbiol.">
        <title>Alienimonas chondri sp. nov., a novel planctomycete isolated from the biofilm of the red alga Chondrus crispus.</title>
        <authorList>
            <person name="Vitorino I."/>
            <person name="Albuquerque L."/>
            <person name="Wiegand S."/>
            <person name="Kallscheuer N."/>
            <person name="da Costa M.S."/>
            <person name="Lobo-da-Cunha A."/>
            <person name="Jogler C."/>
            <person name="Lage O.M."/>
        </authorList>
    </citation>
    <scope>NUCLEOTIDE SEQUENCE [LARGE SCALE GENOMIC DNA]</scope>
    <source>
        <strain evidence="1 2">LzC2</strain>
    </source>
</reference>
<dbReference type="InterPro" id="IPR023393">
    <property type="entry name" value="START-like_dom_sf"/>
</dbReference>
<evidence type="ECO:0008006" key="3">
    <source>
        <dbReference type="Google" id="ProtNLM"/>
    </source>
</evidence>
<accession>A0ABX1VHN5</accession>
<keyword evidence="2" id="KW-1185">Reference proteome</keyword>
<gene>
    <name evidence="1" type="ORF">LzC2_37500</name>
</gene>
<comment type="caution">
    <text evidence="1">The sequence shown here is derived from an EMBL/GenBank/DDBJ whole genome shotgun (WGS) entry which is preliminary data.</text>
</comment>
<proteinExistence type="predicted"/>
<dbReference type="Pfam" id="PF10604">
    <property type="entry name" value="Polyketide_cyc2"/>
    <property type="match status" value="1"/>
</dbReference>
<dbReference type="InterPro" id="IPR019587">
    <property type="entry name" value="Polyketide_cyclase/dehydratase"/>
</dbReference>
<name>A0ABX1VHN5_9PLAN</name>
<dbReference type="Gene3D" id="3.30.530.20">
    <property type="match status" value="1"/>
</dbReference>
<sequence length="162" mass="17102">MPAVHELESTVALAASPAEVFACLIRPAEVMTLTDPSAGVRLLRGPDVMAEGTANELEITGFGVPQRVIYTVTGFEDRGGAGGAFTETMTKGPLPTFVNEHVVSPAASEEDEAGGCVVHESFRFAPPGGLLGFVLTVDRLRAELEKGLTYRRQALLDRFGAG</sequence>
<evidence type="ECO:0000313" key="1">
    <source>
        <dbReference type="EMBL" id="NNJ27643.1"/>
    </source>
</evidence>
<evidence type="ECO:0000313" key="2">
    <source>
        <dbReference type="Proteomes" id="UP000609651"/>
    </source>
</evidence>
<dbReference type="RefSeq" id="WP_171189546.1">
    <property type="nucleotide sequence ID" value="NZ_WTPX01000177.1"/>
</dbReference>
<protein>
    <recommendedName>
        <fullName evidence="3">SRPBCC family protein</fullName>
    </recommendedName>
</protein>